<reference evidence="4" key="1">
    <citation type="submission" date="2007-04" db="EMBL/GenBank/DDBJ databases">
        <title>Annotation of Pediculus humanus corporis strain USDA.</title>
        <authorList>
            <person name="Kirkness E."/>
            <person name="Hannick L."/>
            <person name="Hass B."/>
            <person name="Bruggner R."/>
            <person name="Lawson D."/>
            <person name="Bidwell S."/>
            <person name="Joardar V."/>
            <person name="Caler E."/>
            <person name="Walenz B."/>
            <person name="Inman J."/>
            <person name="Schobel S."/>
            <person name="Galinsky K."/>
            <person name="Amedeo P."/>
            <person name="Strausberg R."/>
        </authorList>
    </citation>
    <scope>NUCLEOTIDE SEQUENCE</scope>
    <source>
        <strain evidence="4">USDA</strain>
    </source>
</reference>
<gene>
    <name evidence="5" type="primary">8237276</name>
    <name evidence="4" type="ORF">Phum_PHUM386900</name>
</gene>
<dbReference type="GeneID" id="8237276"/>
<organism>
    <name type="scientific">Pediculus humanus subsp. corporis</name>
    <name type="common">Body louse</name>
    <dbReference type="NCBI Taxonomy" id="121224"/>
    <lineage>
        <taxon>Eukaryota</taxon>
        <taxon>Metazoa</taxon>
        <taxon>Ecdysozoa</taxon>
        <taxon>Arthropoda</taxon>
        <taxon>Hexapoda</taxon>
        <taxon>Insecta</taxon>
        <taxon>Pterygota</taxon>
        <taxon>Neoptera</taxon>
        <taxon>Paraneoptera</taxon>
        <taxon>Psocodea</taxon>
        <taxon>Troctomorpha</taxon>
        <taxon>Phthiraptera</taxon>
        <taxon>Anoplura</taxon>
        <taxon>Pediculidae</taxon>
        <taxon>Pediculus</taxon>
    </lineage>
</organism>
<protein>
    <submittedName>
        <fullName evidence="4 5">Muskelin, putative</fullName>
    </submittedName>
</protein>
<reference evidence="5" key="3">
    <citation type="submission" date="2020-05" db="UniProtKB">
        <authorList>
            <consortium name="EnsemblMetazoa"/>
        </authorList>
    </citation>
    <scope>IDENTIFICATION</scope>
    <source>
        <strain evidence="5">USDA</strain>
    </source>
</reference>
<dbReference type="InterPro" id="IPR052456">
    <property type="entry name" value="CTLH_complex_component"/>
</dbReference>
<dbReference type="SMART" id="SM00667">
    <property type="entry name" value="LisH"/>
    <property type="match status" value="1"/>
</dbReference>
<keyword evidence="1" id="KW-0880">Kelch repeat</keyword>
<evidence type="ECO:0000313" key="6">
    <source>
        <dbReference type="Proteomes" id="UP000009046"/>
    </source>
</evidence>
<feature type="domain" description="Muskelin N-terminal" evidence="3">
    <location>
        <begin position="9"/>
        <end position="209"/>
    </location>
</feature>
<reference evidence="4" key="2">
    <citation type="submission" date="2007-04" db="EMBL/GenBank/DDBJ databases">
        <title>The genome of the human body louse.</title>
        <authorList>
            <consortium name="The Human Body Louse Genome Consortium"/>
            <person name="Kirkness E."/>
            <person name="Walenz B."/>
            <person name="Hass B."/>
            <person name="Bruggner R."/>
            <person name="Strausberg R."/>
        </authorList>
    </citation>
    <scope>NUCLEOTIDE SEQUENCE</scope>
    <source>
        <strain evidence="4">USDA</strain>
    </source>
</reference>
<dbReference type="CTD" id="8237276"/>
<dbReference type="InParanoid" id="E0VQU0"/>
<dbReference type="PROSITE" id="PS50896">
    <property type="entry name" value="LISH"/>
    <property type="match status" value="1"/>
</dbReference>
<dbReference type="OMA" id="NKQDYKH"/>
<evidence type="ECO:0000313" key="5">
    <source>
        <dbReference type="EnsemblMetazoa" id="PHUM386900-PA"/>
    </source>
</evidence>
<dbReference type="SUPFAM" id="SSF117281">
    <property type="entry name" value="Kelch motif"/>
    <property type="match status" value="1"/>
</dbReference>
<dbReference type="InterPro" id="IPR015915">
    <property type="entry name" value="Kelch-typ_b-propeller"/>
</dbReference>
<proteinExistence type="predicted"/>
<evidence type="ECO:0000256" key="2">
    <source>
        <dbReference type="ARBA" id="ARBA00022737"/>
    </source>
</evidence>
<dbReference type="EMBL" id="AAZO01004533">
    <property type="status" value="NOT_ANNOTATED_CDS"/>
    <property type="molecule type" value="Genomic_DNA"/>
</dbReference>
<dbReference type="InterPro" id="IPR008979">
    <property type="entry name" value="Galactose-bd-like_sf"/>
</dbReference>
<dbReference type="EMBL" id="DS235442">
    <property type="protein sequence ID" value="EEB15746.1"/>
    <property type="molecule type" value="Genomic_DNA"/>
</dbReference>
<evidence type="ECO:0000259" key="3">
    <source>
        <dbReference type="Pfam" id="PF06588"/>
    </source>
</evidence>
<dbReference type="Pfam" id="PF06588">
    <property type="entry name" value="Muskelin_N"/>
    <property type="match status" value="1"/>
</dbReference>
<dbReference type="AlphaFoldDB" id="E0VQU0"/>
<dbReference type="Gene3D" id="2.120.10.80">
    <property type="entry name" value="Kelch-type beta propeller"/>
    <property type="match status" value="2"/>
</dbReference>
<accession>E0VQU0</accession>
<dbReference type="HOGENOM" id="CLU_004210_1_0_1"/>
<dbReference type="VEuPathDB" id="VectorBase:PHUM386900"/>
<sequence length="745" mass="87114">MADTHLGNMKKLNYSIHKCSSFATSYVPELVIFLLKNIQEDKSNDQSSRWSSETNYLPEYLILKLQHPAIVETITFGKYEKTHICNLKKFKVCGGMTDICSLDLFEGGMKNDSIPETFPLKPMIDGHNIPCRFIKIVPLQCWGPSFNFSIWFVELVGIDDWNIVKPYLEWFNMYQEQEIVRLCLKHFRKCNYNEAFKALQSQTNVSLEDKFITKLHNLLVNEGSFEATEDLLEKAIADGYFTEFINKQDYHPIWSSVWPGEGEIRPGMRGGHQMCIDAHTETVYLFGGWDGNQDMSDFWSYHVPSRKWTLISRDTEAEGGPSSRSCHKICLDPERRQIFTLGRYLDNQYRTQDNLKSDFYMYDIESNAWTLISEDTAHMGGPQLLFDHQMCMDVQKRTIYVFGGRILTPSFRTGCAGLIGVDEMKFSGLYSYHVATNTWTHLYDDVAVGILKPGIRTLKCRTGHSMLFHPISRKLFIFAGQRSKEYLNDFFTYNVDSGEIQQILENSRKDSNVPGPGFTQRATIDADLNEIYVLLGLSKDKEKRNDNVQHSFWVYSILKNSWTCIYKNENVGEHYWNKMQHIEPCPRFAHQLVYDHNKKVHYLFGGNPGISYMPKLRLDDFWKLHLSRPSQLWLLKEFKFMIRKQRLKELAMEDSLSALNYLQTAVSDIIDHDDPEQTKEFQLLAEILFQKQNNISFRDDEKELNYLIREQRIKLFDKLVEYFPSHMTQPKYNLSDIIQLRLQKK</sequence>
<dbReference type="FunCoup" id="E0VQU0">
    <property type="interactions" value="1019"/>
</dbReference>
<dbReference type="RefSeq" id="XP_002428484.1">
    <property type="nucleotide sequence ID" value="XM_002428439.1"/>
</dbReference>
<dbReference type="Pfam" id="PF24681">
    <property type="entry name" value="Kelch_KLHDC2_KLHL20_DRC7"/>
    <property type="match status" value="1"/>
</dbReference>
<evidence type="ECO:0000313" key="4">
    <source>
        <dbReference type="EMBL" id="EEB15746.1"/>
    </source>
</evidence>
<dbReference type="PANTHER" id="PTHR15526:SF5">
    <property type="entry name" value="MUSKELIN"/>
    <property type="match status" value="1"/>
</dbReference>
<dbReference type="PANTHER" id="PTHR15526">
    <property type="entry name" value="MUSKELIN"/>
    <property type="match status" value="1"/>
</dbReference>
<dbReference type="eggNOG" id="KOG2437">
    <property type="taxonomic scope" value="Eukaryota"/>
</dbReference>
<dbReference type="EnsemblMetazoa" id="PHUM386900-RA">
    <property type="protein sequence ID" value="PHUM386900-PA"/>
    <property type="gene ID" value="PHUM386900"/>
</dbReference>
<dbReference type="Gene3D" id="2.60.120.260">
    <property type="entry name" value="Galactose-binding domain-like"/>
    <property type="match status" value="1"/>
</dbReference>
<dbReference type="OrthoDB" id="10052615at2759"/>
<dbReference type="KEGG" id="phu:Phum_PHUM386900"/>
<keyword evidence="6" id="KW-1185">Reference proteome</keyword>
<dbReference type="STRING" id="121224.E0VQU0"/>
<dbReference type="GO" id="GO:0005737">
    <property type="term" value="C:cytoplasm"/>
    <property type="evidence" value="ECO:0007669"/>
    <property type="project" value="TreeGrafter"/>
</dbReference>
<dbReference type="InterPro" id="IPR010565">
    <property type="entry name" value="Muskelin_N"/>
</dbReference>
<dbReference type="InterPro" id="IPR006594">
    <property type="entry name" value="LisH"/>
</dbReference>
<dbReference type="SUPFAM" id="SSF49785">
    <property type="entry name" value="Galactose-binding domain-like"/>
    <property type="match status" value="1"/>
</dbReference>
<evidence type="ECO:0000256" key="1">
    <source>
        <dbReference type="ARBA" id="ARBA00022441"/>
    </source>
</evidence>
<name>E0VQU0_PEDHC</name>
<keyword evidence="2" id="KW-0677">Repeat</keyword>
<dbReference type="Proteomes" id="UP000009046">
    <property type="component" value="Unassembled WGS sequence"/>
</dbReference>